<dbReference type="OrthoDB" id="7480688at2759"/>
<evidence type="ECO:0000256" key="1">
    <source>
        <dbReference type="SAM" id="MobiDB-lite"/>
    </source>
</evidence>
<protein>
    <submittedName>
        <fullName evidence="2">Uncharacterized protein</fullName>
    </submittedName>
</protein>
<evidence type="ECO:0000313" key="3">
    <source>
        <dbReference type="Proteomes" id="UP000663880"/>
    </source>
</evidence>
<reference evidence="2" key="1">
    <citation type="submission" date="2021-02" db="EMBL/GenBank/DDBJ databases">
        <authorList>
            <person name="Steward A R."/>
        </authorList>
    </citation>
    <scope>NUCLEOTIDE SEQUENCE</scope>
</reference>
<dbReference type="EMBL" id="CAJOBZ010000099">
    <property type="protein sequence ID" value="CAF4959085.1"/>
    <property type="molecule type" value="Genomic_DNA"/>
</dbReference>
<name>A0A821YFR5_9NEOP</name>
<sequence>MGVIKVTPDTAALISACDLLDDMKVSPESCDKSPPNAGNYVGRPPRHGIASNSEMRFDAVTTRDAKKTFFGIIFQVKRIKFVQVACFN</sequence>
<dbReference type="AlphaFoldDB" id="A0A821YFR5"/>
<gene>
    <name evidence="2" type="ORF">PMACD_LOCUS16564</name>
</gene>
<evidence type="ECO:0000313" key="2">
    <source>
        <dbReference type="EMBL" id="CAF4959085.1"/>
    </source>
</evidence>
<keyword evidence="3" id="KW-1185">Reference proteome</keyword>
<proteinExistence type="predicted"/>
<feature type="region of interest" description="Disordered" evidence="1">
    <location>
        <begin position="28"/>
        <end position="47"/>
    </location>
</feature>
<accession>A0A821YFR5</accession>
<comment type="caution">
    <text evidence="2">The sequence shown here is derived from an EMBL/GenBank/DDBJ whole genome shotgun (WGS) entry which is preliminary data.</text>
</comment>
<dbReference type="Proteomes" id="UP000663880">
    <property type="component" value="Unassembled WGS sequence"/>
</dbReference>
<organism evidence="2 3">
    <name type="scientific">Pieris macdunnoughi</name>
    <dbReference type="NCBI Taxonomy" id="345717"/>
    <lineage>
        <taxon>Eukaryota</taxon>
        <taxon>Metazoa</taxon>
        <taxon>Ecdysozoa</taxon>
        <taxon>Arthropoda</taxon>
        <taxon>Hexapoda</taxon>
        <taxon>Insecta</taxon>
        <taxon>Pterygota</taxon>
        <taxon>Neoptera</taxon>
        <taxon>Endopterygota</taxon>
        <taxon>Lepidoptera</taxon>
        <taxon>Glossata</taxon>
        <taxon>Ditrysia</taxon>
        <taxon>Papilionoidea</taxon>
        <taxon>Pieridae</taxon>
        <taxon>Pierinae</taxon>
        <taxon>Pieris</taxon>
    </lineage>
</organism>